<dbReference type="Pfam" id="PF09374">
    <property type="entry name" value="PG_binding_3"/>
    <property type="match status" value="1"/>
</dbReference>
<gene>
    <name evidence="4" type="ORF">MNBD_ALPHA12-1605</name>
</gene>
<reference evidence="4" key="1">
    <citation type="submission" date="2018-06" db="EMBL/GenBank/DDBJ databases">
        <authorList>
            <person name="Zhirakovskaya E."/>
        </authorList>
    </citation>
    <scope>NUCLEOTIDE SEQUENCE</scope>
</reference>
<dbReference type="InterPro" id="IPR008565">
    <property type="entry name" value="TtsA-like_GH18_dom"/>
</dbReference>
<dbReference type="Gene3D" id="1.20.141.10">
    <property type="entry name" value="Chitosanase, subunit A, domain 1"/>
    <property type="match status" value="1"/>
</dbReference>
<dbReference type="CDD" id="cd13926">
    <property type="entry name" value="N-acetylmuramidase_GH108"/>
    <property type="match status" value="1"/>
</dbReference>
<dbReference type="Pfam" id="PF05838">
    <property type="entry name" value="Glyco_hydro_108"/>
    <property type="match status" value="1"/>
</dbReference>
<dbReference type="InterPro" id="IPR023346">
    <property type="entry name" value="Lysozyme-like_dom_sf"/>
</dbReference>
<accession>A0A3B0UB91</accession>
<proteinExistence type="predicted"/>
<organism evidence="4">
    <name type="scientific">hydrothermal vent metagenome</name>
    <dbReference type="NCBI Taxonomy" id="652676"/>
    <lineage>
        <taxon>unclassified sequences</taxon>
        <taxon>metagenomes</taxon>
        <taxon>ecological metagenomes</taxon>
    </lineage>
</organism>
<evidence type="ECO:0000259" key="3">
    <source>
        <dbReference type="Pfam" id="PF09374"/>
    </source>
</evidence>
<feature type="transmembrane region" description="Helical" evidence="1">
    <location>
        <begin position="189"/>
        <end position="214"/>
    </location>
</feature>
<evidence type="ECO:0000259" key="2">
    <source>
        <dbReference type="Pfam" id="PF05838"/>
    </source>
</evidence>
<protein>
    <submittedName>
        <fullName evidence="4">Uncharacterized protein</fullName>
    </submittedName>
</protein>
<evidence type="ECO:0000313" key="4">
    <source>
        <dbReference type="EMBL" id="VAW21849.1"/>
    </source>
</evidence>
<dbReference type="EMBL" id="UOEO01000187">
    <property type="protein sequence ID" value="VAW21849.1"/>
    <property type="molecule type" value="Genomic_DNA"/>
</dbReference>
<keyword evidence="1" id="KW-0472">Membrane</keyword>
<keyword evidence="1" id="KW-0812">Transmembrane</keyword>
<feature type="domain" description="TtsA-like Glycoside hydrolase family 108" evidence="2">
    <location>
        <begin position="9"/>
        <end position="96"/>
    </location>
</feature>
<keyword evidence="1" id="KW-1133">Transmembrane helix</keyword>
<sequence length="250" mass="27705">MTRFATCLELILSLEGGYVDHKSDPGGSTNMGITRKTLARWRRVSPWWKLARGEVKSLKKSEAAAIYKAFYWDRCNCSALGAGLDLALFDFALNSGPVRAIRTLQALVGVARDGIVGPLTLAAIDKKTARLGLATIIERLFNSRLSFLRRLNNFSVFGRGWQKRLRTVRSRALIMAGQENKRMKPRRNIMNILSGYKTYIVALAMLIAGLGQVLGVDLPGFDQQSAGQLIFQALAVLFLRRGIKGDVFKA</sequence>
<name>A0A3B0UB91_9ZZZZ</name>
<feature type="domain" description="Peptidoglycan binding" evidence="3">
    <location>
        <begin position="99"/>
        <end position="165"/>
    </location>
</feature>
<dbReference type="AlphaFoldDB" id="A0A3B0UB91"/>
<dbReference type="SUPFAM" id="SSF53955">
    <property type="entry name" value="Lysozyme-like"/>
    <property type="match status" value="1"/>
</dbReference>
<evidence type="ECO:0000256" key="1">
    <source>
        <dbReference type="SAM" id="Phobius"/>
    </source>
</evidence>
<dbReference type="InterPro" id="IPR018537">
    <property type="entry name" value="Peptidoglycan-bd_3"/>
</dbReference>